<evidence type="ECO:0000256" key="3">
    <source>
        <dbReference type="ARBA" id="ARBA00023015"/>
    </source>
</evidence>
<evidence type="ECO:0000256" key="1">
    <source>
        <dbReference type="ARBA" id="ARBA00004123"/>
    </source>
</evidence>
<keyword evidence="6" id="KW-0539">Nucleus</keyword>
<dbReference type="PROSITE" id="PS50048">
    <property type="entry name" value="ZN2_CY6_FUNGAL_2"/>
    <property type="match status" value="1"/>
</dbReference>
<dbReference type="AlphaFoldDB" id="A0AAJ0F996"/>
<name>A0AAJ0F996_9PEZI</name>
<dbReference type="EMBL" id="MU839828">
    <property type="protein sequence ID" value="KAK1759971.1"/>
    <property type="molecule type" value="Genomic_DNA"/>
</dbReference>
<dbReference type="GO" id="GO:0008270">
    <property type="term" value="F:zinc ion binding"/>
    <property type="evidence" value="ECO:0007669"/>
    <property type="project" value="InterPro"/>
</dbReference>
<dbReference type="Pfam" id="PF00172">
    <property type="entry name" value="Zn_clus"/>
    <property type="match status" value="1"/>
</dbReference>
<gene>
    <name evidence="9" type="ORF">QBC47DRAFT_373374</name>
</gene>
<dbReference type="Pfam" id="PF11951">
    <property type="entry name" value="Fungal_trans_2"/>
    <property type="match status" value="1"/>
</dbReference>
<dbReference type="GO" id="GO:0045944">
    <property type="term" value="P:positive regulation of transcription by RNA polymerase II"/>
    <property type="evidence" value="ECO:0007669"/>
    <property type="project" value="TreeGrafter"/>
</dbReference>
<evidence type="ECO:0000256" key="4">
    <source>
        <dbReference type="ARBA" id="ARBA00023125"/>
    </source>
</evidence>
<dbReference type="InterPro" id="IPR036864">
    <property type="entry name" value="Zn2-C6_fun-type_DNA-bd_sf"/>
</dbReference>
<keyword evidence="4" id="KW-0238">DNA-binding</keyword>
<dbReference type="GO" id="GO:0000981">
    <property type="term" value="F:DNA-binding transcription factor activity, RNA polymerase II-specific"/>
    <property type="evidence" value="ECO:0007669"/>
    <property type="project" value="InterPro"/>
</dbReference>
<keyword evidence="5" id="KW-0804">Transcription</keyword>
<sequence>MAALGVPVDPSLVPEDDPDMARSRGAAAQKRCWNCRSRKTACDRTQPSCKNCLRRGLDCLGYGLKLSWPRPNDTKRSTRGHQHRILPIRSRKVEFVNATTHDIEGHRKPGRDDERELDRRIRIYRGKLKVPITNVALFDPFLQPHNYSALSKIIFSKCDEISNLYSLLVKMSLGDEGPSALAIRHAMAALSFQHLGEKQMAALHQTRSLHSLQAAVDRMTNQGAADMTQAFRTMAASMLLNIFETLDIDSSPIGWAIFFCGTKRIANLVHTRHATYDGDRALILDWILYHDTLYKFCVRHWAPKMPDQVQLAAQEKIMSKAIYSPMRQLIVPSAGCSLELLDLICRTTDAVHDRSDPRHLSPSHLAELRTLEFRIGNLKQYPRFSETTTPSPPTSPSCDDAEEEESHTTLLAELYRVAAQIYLARVARGLPRSDPSAASLVTKGICLLSEIKTCERPWPLFVVALEAGTDEERRTVLDVFDATLPRRPLGNLALTKRMVLAGWVRQDLSRDGEEEKDMLGVYEGVVSSFGGKVPPSFT</sequence>
<dbReference type="InterPro" id="IPR001138">
    <property type="entry name" value="Zn2Cys6_DnaBD"/>
</dbReference>
<comment type="caution">
    <text evidence="9">The sequence shown here is derived from an EMBL/GenBank/DDBJ whole genome shotgun (WGS) entry which is preliminary data.</text>
</comment>
<evidence type="ECO:0000256" key="2">
    <source>
        <dbReference type="ARBA" id="ARBA00022833"/>
    </source>
</evidence>
<keyword evidence="2" id="KW-0862">Zinc</keyword>
<evidence type="ECO:0000313" key="10">
    <source>
        <dbReference type="Proteomes" id="UP001239445"/>
    </source>
</evidence>
<protein>
    <submittedName>
        <fullName evidence="9">Fungal-specific transcription factor domain-containing protein</fullName>
    </submittedName>
</protein>
<dbReference type="SUPFAM" id="SSF57701">
    <property type="entry name" value="Zn2/Cys6 DNA-binding domain"/>
    <property type="match status" value="1"/>
</dbReference>
<dbReference type="GO" id="GO:0000976">
    <property type="term" value="F:transcription cis-regulatory region binding"/>
    <property type="evidence" value="ECO:0007669"/>
    <property type="project" value="TreeGrafter"/>
</dbReference>
<evidence type="ECO:0000256" key="7">
    <source>
        <dbReference type="SAM" id="MobiDB-lite"/>
    </source>
</evidence>
<evidence type="ECO:0000259" key="8">
    <source>
        <dbReference type="PROSITE" id="PS50048"/>
    </source>
</evidence>
<dbReference type="InterPro" id="IPR021858">
    <property type="entry name" value="Fun_TF"/>
</dbReference>
<dbReference type="PANTHER" id="PTHR37534:SF39">
    <property type="entry name" value="TRANSCRIPTION FACTOR DOMAIN-CONTAINING PROTEIN"/>
    <property type="match status" value="1"/>
</dbReference>
<dbReference type="GO" id="GO:0005634">
    <property type="term" value="C:nucleus"/>
    <property type="evidence" value="ECO:0007669"/>
    <property type="project" value="UniProtKB-SubCell"/>
</dbReference>
<dbReference type="SMART" id="SM00066">
    <property type="entry name" value="GAL4"/>
    <property type="match status" value="1"/>
</dbReference>
<feature type="region of interest" description="Disordered" evidence="7">
    <location>
        <begin position="383"/>
        <end position="403"/>
    </location>
</feature>
<proteinExistence type="predicted"/>
<feature type="domain" description="Zn(2)-C6 fungal-type" evidence="8">
    <location>
        <begin position="31"/>
        <end position="59"/>
    </location>
</feature>
<organism evidence="9 10">
    <name type="scientific">Echria macrotheca</name>
    <dbReference type="NCBI Taxonomy" id="438768"/>
    <lineage>
        <taxon>Eukaryota</taxon>
        <taxon>Fungi</taxon>
        <taxon>Dikarya</taxon>
        <taxon>Ascomycota</taxon>
        <taxon>Pezizomycotina</taxon>
        <taxon>Sordariomycetes</taxon>
        <taxon>Sordariomycetidae</taxon>
        <taxon>Sordariales</taxon>
        <taxon>Schizotheciaceae</taxon>
        <taxon>Echria</taxon>
    </lineage>
</organism>
<dbReference type="Gene3D" id="4.10.240.10">
    <property type="entry name" value="Zn(2)-C6 fungal-type DNA-binding domain"/>
    <property type="match status" value="1"/>
</dbReference>
<keyword evidence="3" id="KW-0805">Transcription regulation</keyword>
<dbReference type="Proteomes" id="UP001239445">
    <property type="component" value="Unassembled WGS sequence"/>
</dbReference>
<evidence type="ECO:0000256" key="5">
    <source>
        <dbReference type="ARBA" id="ARBA00023163"/>
    </source>
</evidence>
<accession>A0AAJ0F996</accession>
<keyword evidence="10" id="KW-1185">Reference proteome</keyword>
<evidence type="ECO:0000313" key="9">
    <source>
        <dbReference type="EMBL" id="KAK1759971.1"/>
    </source>
</evidence>
<feature type="region of interest" description="Disordered" evidence="7">
    <location>
        <begin position="1"/>
        <end position="22"/>
    </location>
</feature>
<reference evidence="9" key="1">
    <citation type="submission" date="2023-06" db="EMBL/GenBank/DDBJ databases">
        <title>Genome-scale phylogeny and comparative genomics of the fungal order Sordariales.</title>
        <authorList>
            <consortium name="Lawrence Berkeley National Laboratory"/>
            <person name="Hensen N."/>
            <person name="Bonometti L."/>
            <person name="Westerberg I."/>
            <person name="Brannstrom I.O."/>
            <person name="Guillou S."/>
            <person name="Cros-Aarteil S."/>
            <person name="Calhoun S."/>
            <person name="Haridas S."/>
            <person name="Kuo A."/>
            <person name="Mondo S."/>
            <person name="Pangilinan J."/>
            <person name="Riley R."/>
            <person name="Labutti K."/>
            <person name="Andreopoulos B."/>
            <person name="Lipzen A."/>
            <person name="Chen C."/>
            <person name="Yanf M."/>
            <person name="Daum C."/>
            <person name="Ng V."/>
            <person name="Clum A."/>
            <person name="Steindorff A."/>
            <person name="Ohm R."/>
            <person name="Martin F."/>
            <person name="Silar P."/>
            <person name="Natvig D."/>
            <person name="Lalanne C."/>
            <person name="Gautier V."/>
            <person name="Ament-Velasquez S.L."/>
            <person name="Kruys A."/>
            <person name="Hutchinson M.I."/>
            <person name="Powell A.J."/>
            <person name="Barry K."/>
            <person name="Miller A.N."/>
            <person name="Grigoriev I.V."/>
            <person name="Debuchy R."/>
            <person name="Gladieux P."/>
            <person name="Thoren M.H."/>
            <person name="Johannesson H."/>
        </authorList>
    </citation>
    <scope>NUCLEOTIDE SEQUENCE</scope>
    <source>
        <strain evidence="9">PSN4</strain>
    </source>
</reference>
<dbReference type="CDD" id="cd00067">
    <property type="entry name" value="GAL4"/>
    <property type="match status" value="1"/>
</dbReference>
<comment type="subcellular location">
    <subcellularLocation>
        <location evidence="1">Nucleus</location>
    </subcellularLocation>
</comment>
<evidence type="ECO:0000256" key="6">
    <source>
        <dbReference type="ARBA" id="ARBA00023242"/>
    </source>
</evidence>
<dbReference type="PANTHER" id="PTHR37534">
    <property type="entry name" value="TRANSCRIPTIONAL ACTIVATOR PROTEIN UGA3"/>
    <property type="match status" value="1"/>
</dbReference>